<feature type="region of interest" description="Disordered" evidence="2">
    <location>
        <begin position="11"/>
        <end position="56"/>
    </location>
</feature>
<name>A0A7S1QSR2_NEODS</name>
<reference evidence="3" key="1">
    <citation type="submission" date="2021-01" db="EMBL/GenBank/DDBJ databases">
        <authorList>
            <person name="Corre E."/>
            <person name="Pelletier E."/>
            <person name="Niang G."/>
            <person name="Scheremetjew M."/>
            <person name="Finn R."/>
            <person name="Kale V."/>
            <person name="Holt S."/>
            <person name="Cochrane G."/>
            <person name="Meng A."/>
            <person name="Brown T."/>
            <person name="Cohen L."/>
        </authorList>
    </citation>
    <scope>NUCLEOTIDE SEQUENCE</scope>
    <source>
        <strain evidence="3">CCAP 1951/1</strain>
    </source>
</reference>
<evidence type="ECO:0000313" key="3">
    <source>
        <dbReference type="EMBL" id="CAD9147413.1"/>
    </source>
</evidence>
<feature type="region of interest" description="Disordered" evidence="2">
    <location>
        <begin position="111"/>
        <end position="143"/>
    </location>
</feature>
<protein>
    <submittedName>
        <fullName evidence="3">Uncharacterized protein</fullName>
    </submittedName>
</protein>
<evidence type="ECO:0000256" key="2">
    <source>
        <dbReference type="SAM" id="MobiDB-lite"/>
    </source>
</evidence>
<accession>A0A7S1QSR2</accession>
<keyword evidence="1" id="KW-0175">Coiled coil</keyword>
<gene>
    <name evidence="3" type="ORF">NDES1114_LOCUS30968</name>
</gene>
<sequence>MASLQPFFYVGHGTVARSPPPRLKPIRANTKRRSASTSASPACHGDSAGPAPPADPTERIAAAVNETWRRLQPNVAPSGQHQPAHFMAEITSYVETQLQRIARQYPHYLDGAAPTTQLRGKQPPPPKRRLNMSPLDQASHTSNEHDLAAVEDVNPATGLTLLQEEALRVKGAAALSDEERARKARLQVFIEAQRMFAESFQTYKLFLDALTDEHVSYDRFVEDTTTRYKEVIAGLNQKLLSERAAHVAKMTALETAIASERETFAAERGKLQRQRQQLLEAAKEKKGDNDSRRYIQELEQSWRQARETISKLTDENDTLTRQNNALSIGTFSDALDQANQQLAELRQLSARKDEQLIEAHDEVAALTRDIKKLLQHHNSRVEEPLKPDDLRLSAVTMRVLFPEERKYRL</sequence>
<organism evidence="3">
    <name type="scientific">Neobodo designis</name>
    <name type="common">Flagellated protozoan</name>
    <name type="synonym">Bodo designis</name>
    <dbReference type="NCBI Taxonomy" id="312471"/>
    <lineage>
        <taxon>Eukaryota</taxon>
        <taxon>Discoba</taxon>
        <taxon>Euglenozoa</taxon>
        <taxon>Kinetoplastea</taxon>
        <taxon>Metakinetoplastina</taxon>
        <taxon>Neobodonida</taxon>
        <taxon>Neobodo</taxon>
    </lineage>
</organism>
<dbReference type="AlphaFoldDB" id="A0A7S1QSR2"/>
<evidence type="ECO:0000256" key="1">
    <source>
        <dbReference type="SAM" id="Coils"/>
    </source>
</evidence>
<proteinExistence type="predicted"/>
<feature type="coiled-coil region" evidence="1">
    <location>
        <begin position="268"/>
        <end position="376"/>
    </location>
</feature>
<dbReference type="EMBL" id="HBGF01046296">
    <property type="protein sequence ID" value="CAD9147413.1"/>
    <property type="molecule type" value="Transcribed_RNA"/>
</dbReference>